<dbReference type="Pfam" id="PF01679">
    <property type="entry name" value="Pmp3"/>
    <property type="match status" value="1"/>
</dbReference>
<feature type="compositionally biased region" description="Polar residues" evidence="6">
    <location>
        <begin position="104"/>
        <end position="115"/>
    </location>
</feature>
<dbReference type="EMBL" id="JAUEDM010000004">
    <property type="protein sequence ID" value="KAK3318166.1"/>
    <property type="molecule type" value="Genomic_DNA"/>
</dbReference>
<evidence type="ECO:0000256" key="6">
    <source>
        <dbReference type="SAM" id="MobiDB-lite"/>
    </source>
</evidence>
<comment type="subcellular location">
    <subcellularLocation>
        <location evidence="1">Membrane</location>
    </subcellularLocation>
</comment>
<keyword evidence="10" id="KW-1185">Reference proteome</keyword>
<gene>
    <name evidence="9" type="ORF">B0H66DRAFT_602767</name>
</gene>
<evidence type="ECO:0000313" key="9">
    <source>
        <dbReference type="EMBL" id="KAK3318166.1"/>
    </source>
</evidence>
<evidence type="ECO:0000256" key="7">
    <source>
        <dbReference type="SAM" id="Phobius"/>
    </source>
</evidence>
<accession>A0AAE0M3N0</accession>
<sequence length="170" mass="17903">MCSTDIFLGLLALLFPPIAVWVKCGICSADSIINILLCVLGYLPGLIHAWYIIAKYPEPTYEYEGPADAEGGHIYVFVRDGHGGHRSQRVNQQPRPAIHGGNMNYGSTAASQQPGQVGAGPKPVSMHTPQPGPQQHAPQESGAGPSDGPAPPSYAQVVAAGGDHKVQTQD</sequence>
<evidence type="ECO:0000256" key="3">
    <source>
        <dbReference type="ARBA" id="ARBA00022692"/>
    </source>
</evidence>
<evidence type="ECO:0000256" key="8">
    <source>
        <dbReference type="SAM" id="SignalP"/>
    </source>
</evidence>
<keyword evidence="3 7" id="KW-0812">Transmembrane</keyword>
<comment type="caution">
    <text evidence="9">The sequence shown here is derived from an EMBL/GenBank/DDBJ whole genome shotgun (WGS) entry which is preliminary data.</text>
</comment>
<dbReference type="PROSITE" id="PS01309">
    <property type="entry name" value="UPF0057"/>
    <property type="match status" value="1"/>
</dbReference>
<evidence type="ECO:0000313" key="10">
    <source>
        <dbReference type="Proteomes" id="UP001283341"/>
    </source>
</evidence>
<evidence type="ECO:0000256" key="2">
    <source>
        <dbReference type="ARBA" id="ARBA00009530"/>
    </source>
</evidence>
<keyword evidence="4 7" id="KW-1133">Transmembrane helix</keyword>
<name>A0AAE0M3N0_9PEZI</name>
<dbReference type="GO" id="GO:0016020">
    <property type="term" value="C:membrane"/>
    <property type="evidence" value="ECO:0007669"/>
    <property type="project" value="UniProtKB-SubCell"/>
</dbReference>
<dbReference type="Proteomes" id="UP001283341">
    <property type="component" value="Unassembled WGS sequence"/>
</dbReference>
<feature type="chain" id="PRO_5042283301" description="Stress response RCI peptide" evidence="8">
    <location>
        <begin position="22"/>
        <end position="170"/>
    </location>
</feature>
<comment type="similarity">
    <text evidence="2">Belongs to the UPF0057 (PMP3) family.</text>
</comment>
<feature type="transmembrane region" description="Helical" evidence="7">
    <location>
        <begin position="32"/>
        <end position="53"/>
    </location>
</feature>
<dbReference type="AlphaFoldDB" id="A0AAE0M3N0"/>
<keyword evidence="8" id="KW-0732">Signal</keyword>
<proteinExistence type="inferred from homology"/>
<feature type="region of interest" description="Disordered" evidence="6">
    <location>
        <begin position="84"/>
        <end position="170"/>
    </location>
</feature>
<evidence type="ECO:0008006" key="11">
    <source>
        <dbReference type="Google" id="ProtNLM"/>
    </source>
</evidence>
<evidence type="ECO:0000256" key="5">
    <source>
        <dbReference type="ARBA" id="ARBA00023136"/>
    </source>
</evidence>
<dbReference type="PANTHER" id="PTHR21659">
    <property type="entry name" value="HYDROPHOBIC PROTEIN RCI2 LOW TEMPERATURE AND SALT RESPONSIVE PROTEIN LTI6 -RELATED"/>
    <property type="match status" value="1"/>
</dbReference>
<organism evidence="9 10">
    <name type="scientific">Apodospora peruviana</name>
    <dbReference type="NCBI Taxonomy" id="516989"/>
    <lineage>
        <taxon>Eukaryota</taxon>
        <taxon>Fungi</taxon>
        <taxon>Dikarya</taxon>
        <taxon>Ascomycota</taxon>
        <taxon>Pezizomycotina</taxon>
        <taxon>Sordariomycetes</taxon>
        <taxon>Sordariomycetidae</taxon>
        <taxon>Sordariales</taxon>
        <taxon>Lasiosphaeriaceae</taxon>
        <taxon>Apodospora</taxon>
    </lineage>
</organism>
<evidence type="ECO:0000256" key="1">
    <source>
        <dbReference type="ARBA" id="ARBA00004370"/>
    </source>
</evidence>
<protein>
    <recommendedName>
        <fullName evidence="11">Stress response RCI peptide</fullName>
    </recommendedName>
</protein>
<evidence type="ECO:0000256" key="4">
    <source>
        <dbReference type="ARBA" id="ARBA00022989"/>
    </source>
</evidence>
<dbReference type="InterPro" id="IPR000612">
    <property type="entry name" value="PMP3"/>
</dbReference>
<reference evidence="9" key="2">
    <citation type="submission" date="2023-06" db="EMBL/GenBank/DDBJ databases">
        <authorList>
            <consortium name="Lawrence Berkeley National Laboratory"/>
            <person name="Haridas S."/>
            <person name="Hensen N."/>
            <person name="Bonometti L."/>
            <person name="Westerberg I."/>
            <person name="Brannstrom I.O."/>
            <person name="Guillou S."/>
            <person name="Cros-Aarteil S."/>
            <person name="Calhoun S."/>
            <person name="Kuo A."/>
            <person name="Mondo S."/>
            <person name="Pangilinan J."/>
            <person name="Riley R."/>
            <person name="Labutti K."/>
            <person name="Andreopoulos B."/>
            <person name="Lipzen A."/>
            <person name="Chen C."/>
            <person name="Yanf M."/>
            <person name="Daum C."/>
            <person name="Ng V."/>
            <person name="Clum A."/>
            <person name="Steindorff A."/>
            <person name="Ohm R."/>
            <person name="Martin F."/>
            <person name="Silar P."/>
            <person name="Natvig D."/>
            <person name="Lalanne C."/>
            <person name="Gautier V."/>
            <person name="Ament-Velasquez S.L."/>
            <person name="Kruys A."/>
            <person name="Hutchinson M.I."/>
            <person name="Powell A.J."/>
            <person name="Barry K."/>
            <person name="Miller A.N."/>
            <person name="Grigoriev I.V."/>
            <person name="Debuchy R."/>
            <person name="Gladieux P."/>
            <person name="Thoren M.H."/>
            <person name="Johannesson H."/>
        </authorList>
    </citation>
    <scope>NUCLEOTIDE SEQUENCE</scope>
    <source>
        <strain evidence="9">CBS 118394</strain>
    </source>
</reference>
<feature type="signal peptide" evidence="8">
    <location>
        <begin position="1"/>
        <end position="21"/>
    </location>
</feature>
<dbReference type="PANTHER" id="PTHR21659:SF57">
    <property type="entry name" value="PLASMA MEMBRANE PROTEOLIPID 31"/>
    <property type="match status" value="1"/>
</dbReference>
<reference evidence="9" key="1">
    <citation type="journal article" date="2023" name="Mol. Phylogenet. Evol.">
        <title>Genome-scale phylogeny and comparative genomics of the fungal order Sordariales.</title>
        <authorList>
            <person name="Hensen N."/>
            <person name="Bonometti L."/>
            <person name="Westerberg I."/>
            <person name="Brannstrom I.O."/>
            <person name="Guillou S."/>
            <person name="Cros-Aarteil S."/>
            <person name="Calhoun S."/>
            <person name="Haridas S."/>
            <person name="Kuo A."/>
            <person name="Mondo S."/>
            <person name="Pangilinan J."/>
            <person name="Riley R."/>
            <person name="LaButti K."/>
            <person name="Andreopoulos B."/>
            <person name="Lipzen A."/>
            <person name="Chen C."/>
            <person name="Yan M."/>
            <person name="Daum C."/>
            <person name="Ng V."/>
            <person name="Clum A."/>
            <person name="Steindorff A."/>
            <person name="Ohm R.A."/>
            <person name="Martin F."/>
            <person name="Silar P."/>
            <person name="Natvig D.O."/>
            <person name="Lalanne C."/>
            <person name="Gautier V."/>
            <person name="Ament-Velasquez S.L."/>
            <person name="Kruys A."/>
            <person name="Hutchinson M.I."/>
            <person name="Powell A.J."/>
            <person name="Barry K."/>
            <person name="Miller A.N."/>
            <person name="Grigoriev I.V."/>
            <person name="Debuchy R."/>
            <person name="Gladieux P."/>
            <person name="Hiltunen Thoren M."/>
            <person name="Johannesson H."/>
        </authorList>
    </citation>
    <scope>NUCLEOTIDE SEQUENCE</scope>
    <source>
        <strain evidence="9">CBS 118394</strain>
    </source>
</reference>
<keyword evidence="5 7" id="KW-0472">Membrane</keyword>